<keyword evidence="3 6" id="KW-1133">Transmembrane helix</keyword>
<proteinExistence type="predicted"/>
<name>A0AAE0LY85_9PEZI</name>
<evidence type="ECO:0000313" key="9">
    <source>
        <dbReference type="Proteomes" id="UP001278766"/>
    </source>
</evidence>
<feature type="compositionally biased region" description="Low complexity" evidence="5">
    <location>
        <begin position="367"/>
        <end position="378"/>
    </location>
</feature>
<sequence length="378" mass="41389">MDNTPSPTRPLGREHIPIYPRGFIAIRIVQLVLALIILGLAAYAISYLSFDGNQFILTVALMTMLSSIYHLVAELGAPAAYNYWAILGLDIFLLLMWLCSFALLASRVTPWVTYLDALSGAEATWLGTQVGAAAMGGIEFLLYIISLAIHSVCLHRHRAAGLHCMPPGPHQPNAGGPVVFLGIDKAGNPVYGQQIPLQHQQLPYPQQPVPAHLQGQPQFYPQMQMPAPGYAAVPANMHHMQQGQPMPMPMPMQMQMPPQQQQQQHYPPPYPQQQQQQQQSQPQPHQQPQHQQPQHQQPQHQQHQQQPQQPQQSQQTPQPTEENKPSSPPAGQPHQAPPSQQTGGLLAGELGVENLVPPTGELGGSEVGSQVGSQVGRG</sequence>
<gene>
    <name evidence="8" type="ORF">B0H64DRAFT_30112</name>
</gene>
<reference evidence="8" key="2">
    <citation type="submission" date="2023-06" db="EMBL/GenBank/DDBJ databases">
        <authorList>
            <consortium name="Lawrence Berkeley National Laboratory"/>
            <person name="Haridas S."/>
            <person name="Hensen N."/>
            <person name="Bonometti L."/>
            <person name="Westerberg I."/>
            <person name="Brannstrom I.O."/>
            <person name="Guillou S."/>
            <person name="Cros-Aarteil S."/>
            <person name="Calhoun S."/>
            <person name="Kuo A."/>
            <person name="Mondo S."/>
            <person name="Pangilinan J."/>
            <person name="Riley R."/>
            <person name="Labutti K."/>
            <person name="Andreopoulos B."/>
            <person name="Lipzen A."/>
            <person name="Chen C."/>
            <person name="Yanf M."/>
            <person name="Daum C."/>
            <person name="Ng V."/>
            <person name="Clum A."/>
            <person name="Steindorff A."/>
            <person name="Ohm R."/>
            <person name="Martin F."/>
            <person name="Silar P."/>
            <person name="Natvig D."/>
            <person name="Lalanne C."/>
            <person name="Gautier V."/>
            <person name="Ament-Velasquez S.L."/>
            <person name="Kruys A."/>
            <person name="Hutchinson M.I."/>
            <person name="Powell A.J."/>
            <person name="Barry K."/>
            <person name="Miller A.N."/>
            <person name="Grigoriev I.V."/>
            <person name="Debuchy R."/>
            <person name="Gladieux P."/>
            <person name="Thoren M.H."/>
            <person name="Johannesson H."/>
        </authorList>
    </citation>
    <scope>NUCLEOTIDE SEQUENCE</scope>
    <source>
        <strain evidence="8">CBS 168.71</strain>
    </source>
</reference>
<dbReference type="GO" id="GO:0016020">
    <property type="term" value="C:membrane"/>
    <property type="evidence" value="ECO:0007669"/>
    <property type="project" value="UniProtKB-SubCell"/>
</dbReference>
<dbReference type="Proteomes" id="UP001278766">
    <property type="component" value="Unassembled WGS sequence"/>
</dbReference>
<feature type="transmembrane region" description="Helical" evidence="6">
    <location>
        <begin position="54"/>
        <end position="72"/>
    </location>
</feature>
<reference evidence="8" key="1">
    <citation type="journal article" date="2023" name="Mol. Phylogenet. Evol.">
        <title>Genome-scale phylogeny and comparative genomics of the fungal order Sordariales.</title>
        <authorList>
            <person name="Hensen N."/>
            <person name="Bonometti L."/>
            <person name="Westerberg I."/>
            <person name="Brannstrom I.O."/>
            <person name="Guillou S."/>
            <person name="Cros-Aarteil S."/>
            <person name="Calhoun S."/>
            <person name="Haridas S."/>
            <person name="Kuo A."/>
            <person name="Mondo S."/>
            <person name="Pangilinan J."/>
            <person name="Riley R."/>
            <person name="LaButti K."/>
            <person name="Andreopoulos B."/>
            <person name="Lipzen A."/>
            <person name="Chen C."/>
            <person name="Yan M."/>
            <person name="Daum C."/>
            <person name="Ng V."/>
            <person name="Clum A."/>
            <person name="Steindorff A."/>
            <person name="Ohm R.A."/>
            <person name="Martin F."/>
            <person name="Silar P."/>
            <person name="Natvig D.O."/>
            <person name="Lalanne C."/>
            <person name="Gautier V."/>
            <person name="Ament-Velasquez S.L."/>
            <person name="Kruys A."/>
            <person name="Hutchinson M.I."/>
            <person name="Powell A.J."/>
            <person name="Barry K."/>
            <person name="Miller A.N."/>
            <person name="Grigoriev I.V."/>
            <person name="Debuchy R."/>
            <person name="Gladieux P."/>
            <person name="Hiltunen Thoren M."/>
            <person name="Johannesson H."/>
        </authorList>
    </citation>
    <scope>NUCLEOTIDE SEQUENCE</scope>
    <source>
        <strain evidence="8">CBS 168.71</strain>
    </source>
</reference>
<evidence type="ECO:0000256" key="6">
    <source>
        <dbReference type="SAM" id="Phobius"/>
    </source>
</evidence>
<evidence type="ECO:0000256" key="3">
    <source>
        <dbReference type="ARBA" id="ARBA00022989"/>
    </source>
</evidence>
<comment type="caution">
    <text evidence="8">The sequence shown here is derived from an EMBL/GenBank/DDBJ whole genome shotgun (WGS) entry which is preliminary data.</text>
</comment>
<evidence type="ECO:0000256" key="4">
    <source>
        <dbReference type="ARBA" id="ARBA00023136"/>
    </source>
</evidence>
<dbReference type="Pfam" id="PF01284">
    <property type="entry name" value="MARVEL"/>
    <property type="match status" value="1"/>
</dbReference>
<organism evidence="8 9">
    <name type="scientific">Chaetomium fimeti</name>
    <dbReference type="NCBI Taxonomy" id="1854472"/>
    <lineage>
        <taxon>Eukaryota</taxon>
        <taxon>Fungi</taxon>
        <taxon>Dikarya</taxon>
        <taxon>Ascomycota</taxon>
        <taxon>Pezizomycotina</taxon>
        <taxon>Sordariomycetes</taxon>
        <taxon>Sordariomycetidae</taxon>
        <taxon>Sordariales</taxon>
        <taxon>Chaetomiaceae</taxon>
        <taxon>Chaetomium</taxon>
    </lineage>
</organism>
<dbReference type="AlphaFoldDB" id="A0AAE0LY85"/>
<feature type="transmembrane region" description="Helical" evidence="6">
    <location>
        <begin position="28"/>
        <end position="48"/>
    </location>
</feature>
<dbReference type="PANTHER" id="PTHR37451">
    <property type="entry name" value="MARVEL DOMAIN"/>
    <property type="match status" value="1"/>
</dbReference>
<dbReference type="PANTHER" id="PTHR37451:SF4">
    <property type="entry name" value="MARVEL DOMAIN-CONTAINING PROTEIN"/>
    <property type="match status" value="1"/>
</dbReference>
<evidence type="ECO:0000256" key="1">
    <source>
        <dbReference type="ARBA" id="ARBA00004141"/>
    </source>
</evidence>
<comment type="subcellular location">
    <subcellularLocation>
        <location evidence="1">Membrane</location>
        <topology evidence="1">Multi-pass membrane protein</topology>
    </subcellularLocation>
</comment>
<dbReference type="InterPro" id="IPR008253">
    <property type="entry name" value="Marvel"/>
</dbReference>
<feature type="transmembrane region" description="Helical" evidence="6">
    <location>
        <begin position="125"/>
        <end position="149"/>
    </location>
</feature>
<evidence type="ECO:0000256" key="5">
    <source>
        <dbReference type="SAM" id="MobiDB-lite"/>
    </source>
</evidence>
<dbReference type="GeneID" id="87837049"/>
<evidence type="ECO:0000313" key="8">
    <source>
        <dbReference type="EMBL" id="KAK3301069.1"/>
    </source>
</evidence>
<evidence type="ECO:0000259" key="7">
    <source>
        <dbReference type="Pfam" id="PF01284"/>
    </source>
</evidence>
<dbReference type="RefSeq" id="XP_062664583.1">
    <property type="nucleotide sequence ID" value="XM_062800101.1"/>
</dbReference>
<feature type="compositionally biased region" description="Low complexity" evidence="5">
    <location>
        <begin position="240"/>
        <end position="265"/>
    </location>
</feature>
<keyword evidence="2 6" id="KW-0812">Transmembrane</keyword>
<feature type="region of interest" description="Disordered" evidence="5">
    <location>
        <begin position="240"/>
        <end position="378"/>
    </location>
</feature>
<keyword evidence="9" id="KW-1185">Reference proteome</keyword>
<protein>
    <recommendedName>
        <fullName evidence="7">MARVEL domain-containing protein</fullName>
    </recommendedName>
</protein>
<feature type="transmembrane region" description="Helical" evidence="6">
    <location>
        <begin position="84"/>
        <end position="105"/>
    </location>
</feature>
<keyword evidence="4 6" id="KW-0472">Membrane</keyword>
<evidence type="ECO:0000256" key="2">
    <source>
        <dbReference type="ARBA" id="ARBA00022692"/>
    </source>
</evidence>
<feature type="compositionally biased region" description="Low complexity" evidence="5">
    <location>
        <begin position="272"/>
        <end position="319"/>
    </location>
</feature>
<dbReference type="EMBL" id="JAUEPN010000001">
    <property type="protein sequence ID" value="KAK3301069.1"/>
    <property type="molecule type" value="Genomic_DNA"/>
</dbReference>
<accession>A0AAE0LY85</accession>
<feature type="domain" description="MARVEL" evidence="7">
    <location>
        <begin position="24"/>
        <end position="148"/>
    </location>
</feature>